<keyword evidence="2" id="KW-0645">Protease</keyword>
<dbReference type="PROSITE" id="PS50158">
    <property type="entry name" value="ZF_CCHC"/>
    <property type="match status" value="2"/>
</dbReference>
<dbReference type="InterPro" id="IPR036875">
    <property type="entry name" value="Znf_CCHC_sf"/>
</dbReference>
<dbReference type="Pfam" id="PF00078">
    <property type="entry name" value="RVT_1"/>
    <property type="match status" value="1"/>
</dbReference>
<keyword evidence="8" id="KW-0695">RNA-directed DNA polymerase</keyword>
<dbReference type="GO" id="GO:0015074">
    <property type="term" value="P:DNA integration"/>
    <property type="evidence" value="ECO:0007669"/>
    <property type="project" value="InterPro"/>
</dbReference>
<evidence type="ECO:0000256" key="9">
    <source>
        <dbReference type="PROSITE-ProRule" id="PRU00047"/>
    </source>
</evidence>
<dbReference type="Gene3D" id="3.10.10.10">
    <property type="entry name" value="HIV Type 1 Reverse Transcriptase, subunit A, domain 1"/>
    <property type="match status" value="1"/>
</dbReference>
<dbReference type="GO" id="GO:0008270">
    <property type="term" value="F:zinc ion binding"/>
    <property type="evidence" value="ECO:0007669"/>
    <property type="project" value="UniProtKB-KW"/>
</dbReference>
<dbReference type="FunFam" id="1.10.340.70:FF:000001">
    <property type="entry name" value="Retrovirus-related Pol polyprotein from transposon gypsy-like Protein"/>
    <property type="match status" value="1"/>
</dbReference>
<dbReference type="SUPFAM" id="SSF56672">
    <property type="entry name" value="DNA/RNA polymerases"/>
    <property type="match status" value="1"/>
</dbReference>
<evidence type="ECO:0000259" key="11">
    <source>
        <dbReference type="PROSITE" id="PS50878"/>
    </source>
</evidence>
<dbReference type="Gene3D" id="3.30.70.270">
    <property type="match status" value="2"/>
</dbReference>
<sequence length="1344" mass="152977">MAQNNQVLTSEVGSAPPPIFTEEQWRVILQMQNQNMLEFLKTMQASTSEQQQMREVTLPKFFADAAGVDASKWCATADIILTEQPLEGSKLIMALSNAMEGSASQWLTEISYPGMKWSEFKELFLHRYKIDETPAAMFLNLLSSRPANEECLAVYASRLVSSLTTAWKDKNIEEIAVSVALAHMANMDRRLRQIVFTSRVQTRSDLQSELKAYNFQKHRDTGRDISPGPDNKRRKMSTMLCHFCGKDGHKIAECRKKARQEAEAKTQREKTRVTCFKCGQPGHFANRCSGSDVPTKQKNVNQCFVSEPTGVMLHRGESYPICFDSGAECSLIREKISGRLSGKRINNIVMLKGIGDAGIYSTMQILSQVTINENMIEILFHVVRDEDLKNDVLIGREVLNQGFNVVLSPNVFKFVKSKSVNICAATDSPINLDEIDTELADADKNKLINLIKNYTSAFSKGIPNTRVNTGEMRIRLIDPNKTVQRRPYRLSPEEREIVRERLRELLRCNIIRPSSSPYASPMLLVKKKNGSDRLCIDYRELNSNTVADKYPLPLISDQIDRLRGSYYFTCLDMASGFHQIPIHSDSVEYTAFVTPDGQYEFLTMPFGLKNAPSVFQRTVMQALGNLAYSYVIVYMDDIMIVSPTIELGLERLKTVLNVLTGAGFIFNISKCSFLKTRVQYLGFEVKAGEIRPNPQKTTALSLLPPPQTVSGLRQFIGLASYFRKFVPDFAKIMKPLYSLTSGKGSIVWDVELENIRKKIVTVLTNKPVLVIFDPQYPIELHTDASSCGYGAILLHRINGSPHVVEYFSKTTAPSEAKYHSYELETLAVVASVKHFRHYLLGRQFVVYTDCNSLKASRTKIDLTPRVHRWWAYLQSFNFDIQYREGKRMAHADFFSRNPVPSKPQLVLEKITEKRVNLAEISSEWLLTEQKLDPEIVEIVSKLHSNEQQDDLIKSYDLRKGVLHRKIQRNNRTRCLPVVPRTFRWSVVNQVHESVMHLGWQKTLDKVYQYYWFHNMNKYVRKFVNNCITCRTSKSPSGKIQAELHPIAKVNIPWHTVHIDISGKLSGKSDLKEYVIVQIDGFTKFVHLYHTLKIDTESCVKALKASIALFGIPNRIIADQGRCFSSSRFSEFCSSQNIKLHLIATGASRANGQVERIMSTLKNLLTAVESSQRSWQDALGEVQLALNCTVNRSTEASPLEMLIGKEARPIGLIPPVDTEIEIDLNSVRTHASDKMKSLADYDKQRFDKTKAMVVRHNVGDYVLLRNEERHQTKLDPKFKGPFLVTEVLEGDRYMLKSLTNKRLYKYCHEDIRRIPNGKIPDELDIDNENHSLSKNIVETETVPSK</sequence>
<dbReference type="InterPro" id="IPR036397">
    <property type="entry name" value="RNaseH_sf"/>
</dbReference>
<dbReference type="InterPro" id="IPR021109">
    <property type="entry name" value="Peptidase_aspartic_dom_sf"/>
</dbReference>
<reference evidence="13" key="2">
    <citation type="submission" date="2019-09" db="EMBL/GenBank/DDBJ databases">
        <authorList>
            <person name="Ellison C."/>
            <person name="Cao W."/>
        </authorList>
    </citation>
    <scope>NUCLEOTIDE SEQUENCE</scope>
    <source>
        <strain evidence="13">DGRP379</strain>
    </source>
</reference>
<keyword evidence="9" id="KW-0479">Metal-binding</keyword>
<evidence type="ECO:0000256" key="2">
    <source>
        <dbReference type="ARBA" id="ARBA00022670"/>
    </source>
</evidence>
<keyword evidence="5" id="KW-0540">Nuclease</keyword>
<dbReference type="FunFam" id="3.30.70.270:FF:000020">
    <property type="entry name" value="Transposon Tf2-6 polyprotein-like Protein"/>
    <property type="match status" value="1"/>
</dbReference>
<dbReference type="EC" id="2.7.7.49" evidence="1"/>
<protein>
    <recommendedName>
        <fullName evidence="1">RNA-directed DNA polymerase</fullName>
        <ecNumber evidence="1">2.7.7.49</ecNumber>
    </recommendedName>
</protein>
<dbReference type="InterPro" id="IPR000477">
    <property type="entry name" value="RT_dom"/>
</dbReference>
<keyword evidence="4" id="KW-0548">Nucleotidyltransferase</keyword>
<reference evidence="13" key="1">
    <citation type="journal article" date="2019" name="Nucleic Acids Res.">
        <title>Nanopore sequencing and Hi-C scaffolding provide insight into the evolutionary dynamics of transposable elements and piRNA production in wild strains of Drosophila melanogaster.</title>
        <authorList>
            <person name="Ellison C.E."/>
            <person name="Cao W."/>
        </authorList>
    </citation>
    <scope>NUCLEOTIDE SEQUENCE</scope>
    <source>
        <strain evidence="13">DGRP379</strain>
    </source>
</reference>
<dbReference type="PANTHER" id="PTHR37984">
    <property type="entry name" value="PROTEIN CBG26694"/>
    <property type="match status" value="1"/>
</dbReference>
<keyword evidence="7" id="KW-0378">Hydrolase</keyword>
<dbReference type="Pfam" id="PF00098">
    <property type="entry name" value="zf-CCHC"/>
    <property type="match status" value="1"/>
</dbReference>
<dbReference type="Gene3D" id="3.30.420.10">
    <property type="entry name" value="Ribonuclease H-like superfamily/Ribonuclease H"/>
    <property type="match status" value="1"/>
</dbReference>
<feature type="domain" description="CCHC-type" evidence="10">
    <location>
        <begin position="241"/>
        <end position="256"/>
    </location>
</feature>
<dbReference type="GO" id="GO:0004519">
    <property type="term" value="F:endonuclease activity"/>
    <property type="evidence" value="ECO:0007669"/>
    <property type="project" value="UniProtKB-KW"/>
</dbReference>
<dbReference type="PANTHER" id="PTHR37984:SF5">
    <property type="entry name" value="PROTEIN NYNRIN-LIKE"/>
    <property type="match status" value="1"/>
</dbReference>
<dbReference type="InterPro" id="IPR043502">
    <property type="entry name" value="DNA/RNA_pol_sf"/>
</dbReference>
<dbReference type="EMBL" id="MN418888">
    <property type="protein sequence ID" value="QGR26542.1"/>
    <property type="molecule type" value="Genomic_DNA"/>
</dbReference>
<evidence type="ECO:0000256" key="1">
    <source>
        <dbReference type="ARBA" id="ARBA00012493"/>
    </source>
</evidence>
<dbReference type="FunFam" id="3.10.10.10:FF:000007">
    <property type="entry name" value="Retrovirus-related Pol polyprotein from transposon 17.6-like Protein"/>
    <property type="match status" value="1"/>
</dbReference>
<dbReference type="Pfam" id="PF17917">
    <property type="entry name" value="RT_RNaseH"/>
    <property type="match status" value="1"/>
</dbReference>
<feature type="domain" description="Reverse transcriptase" evidence="11">
    <location>
        <begin position="506"/>
        <end position="685"/>
    </location>
</feature>
<evidence type="ECO:0000256" key="8">
    <source>
        <dbReference type="ARBA" id="ARBA00022918"/>
    </source>
</evidence>
<dbReference type="InterPro" id="IPR001584">
    <property type="entry name" value="Integrase_cat-core"/>
</dbReference>
<dbReference type="Gene3D" id="4.10.60.10">
    <property type="entry name" value="Zinc finger, CCHC-type"/>
    <property type="match status" value="1"/>
</dbReference>
<dbReference type="Gene3D" id="1.10.340.70">
    <property type="match status" value="1"/>
</dbReference>
<dbReference type="InterPro" id="IPR041373">
    <property type="entry name" value="RT_RNaseH"/>
</dbReference>
<dbReference type="PROSITE" id="PS50994">
    <property type="entry name" value="INTEGRASE"/>
    <property type="match status" value="1"/>
</dbReference>
<dbReference type="GO" id="GO:0008233">
    <property type="term" value="F:peptidase activity"/>
    <property type="evidence" value="ECO:0007669"/>
    <property type="project" value="UniProtKB-KW"/>
</dbReference>
<evidence type="ECO:0000259" key="10">
    <source>
        <dbReference type="PROSITE" id="PS50158"/>
    </source>
</evidence>
<keyword evidence="9" id="KW-0863">Zinc-finger</keyword>
<evidence type="ECO:0000256" key="6">
    <source>
        <dbReference type="ARBA" id="ARBA00022759"/>
    </source>
</evidence>
<dbReference type="InterPro" id="IPR043128">
    <property type="entry name" value="Rev_trsase/Diguanyl_cyclase"/>
</dbReference>
<dbReference type="GO" id="GO:0003964">
    <property type="term" value="F:RNA-directed DNA polymerase activity"/>
    <property type="evidence" value="ECO:0007669"/>
    <property type="project" value="UniProtKB-KW"/>
</dbReference>
<dbReference type="CDD" id="cd01647">
    <property type="entry name" value="RT_LTR"/>
    <property type="match status" value="1"/>
</dbReference>
<dbReference type="InterPro" id="IPR001878">
    <property type="entry name" value="Znf_CCHC"/>
</dbReference>
<dbReference type="GO" id="GO:0003676">
    <property type="term" value="F:nucleic acid binding"/>
    <property type="evidence" value="ECO:0007669"/>
    <property type="project" value="InterPro"/>
</dbReference>
<dbReference type="SMART" id="SM00343">
    <property type="entry name" value="ZnF_C2HC"/>
    <property type="match status" value="2"/>
</dbReference>
<keyword evidence="9" id="KW-0862">Zinc</keyword>
<accession>A0A650D808</accession>
<dbReference type="GO" id="GO:0042575">
    <property type="term" value="C:DNA polymerase complex"/>
    <property type="evidence" value="ECO:0007669"/>
    <property type="project" value="UniProtKB-ARBA"/>
</dbReference>
<feature type="domain" description="Integrase catalytic" evidence="12">
    <location>
        <begin position="1048"/>
        <end position="1205"/>
    </location>
</feature>
<dbReference type="GO" id="GO:0006508">
    <property type="term" value="P:proteolysis"/>
    <property type="evidence" value="ECO:0007669"/>
    <property type="project" value="UniProtKB-KW"/>
</dbReference>
<dbReference type="PROSITE" id="PS50878">
    <property type="entry name" value="RT_POL"/>
    <property type="match status" value="1"/>
</dbReference>
<evidence type="ECO:0000259" key="12">
    <source>
        <dbReference type="PROSITE" id="PS50994"/>
    </source>
</evidence>
<dbReference type="SUPFAM" id="SSF57756">
    <property type="entry name" value="Retrovirus zinc finger-like domains"/>
    <property type="match status" value="1"/>
</dbReference>
<dbReference type="InterPro" id="IPR012337">
    <property type="entry name" value="RNaseH-like_sf"/>
</dbReference>
<dbReference type="SUPFAM" id="SSF53098">
    <property type="entry name" value="Ribonuclease H-like"/>
    <property type="match status" value="1"/>
</dbReference>
<dbReference type="Pfam" id="PF00665">
    <property type="entry name" value="rve"/>
    <property type="match status" value="1"/>
</dbReference>
<evidence type="ECO:0000313" key="13">
    <source>
        <dbReference type="EMBL" id="QGR26542.1"/>
    </source>
</evidence>
<keyword evidence="6" id="KW-0255">Endonuclease</keyword>
<proteinExistence type="predicted"/>
<evidence type="ECO:0000256" key="3">
    <source>
        <dbReference type="ARBA" id="ARBA00022679"/>
    </source>
</evidence>
<evidence type="ECO:0000256" key="7">
    <source>
        <dbReference type="ARBA" id="ARBA00022801"/>
    </source>
</evidence>
<evidence type="ECO:0000256" key="5">
    <source>
        <dbReference type="ARBA" id="ARBA00022722"/>
    </source>
</evidence>
<keyword evidence="3" id="KW-0808">Transferase</keyword>
<organism evidence="13">
    <name type="scientific">Drosophila melanogaster</name>
    <name type="common">Fruit fly</name>
    <dbReference type="NCBI Taxonomy" id="7227"/>
    <lineage>
        <taxon>Eukaryota</taxon>
        <taxon>Metazoa</taxon>
        <taxon>Ecdysozoa</taxon>
        <taxon>Arthropoda</taxon>
        <taxon>Hexapoda</taxon>
        <taxon>Insecta</taxon>
        <taxon>Pterygota</taxon>
        <taxon>Neoptera</taxon>
        <taxon>Endopterygota</taxon>
        <taxon>Diptera</taxon>
        <taxon>Brachycera</taxon>
        <taxon>Muscomorpha</taxon>
        <taxon>Ephydroidea</taxon>
        <taxon>Drosophilidae</taxon>
        <taxon>Drosophila</taxon>
        <taxon>Sophophora</taxon>
    </lineage>
</organism>
<dbReference type="Gene3D" id="2.40.70.10">
    <property type="entry name" value="Acid Proteases"/>
    <property type="match status" value="1"/>
</dbReference>
<evidence type="ECO:0000256" key="4">
    <source>
        <dbReference type="ARBA" id="ARBA00022695"/>
    </source>
</evidence>
<dbReference type="InterPro" id="IPR050951">
    <property type="entry name" value="Retrovirus_Pol_polyprotein"/>
</dbReference>
<dbReference type="InterPro" id="IPR041588">
    <property type="entry name" value="Integrase_H2C2"/>
</dbReference>
<name>A0A650D808_DROME</name>
<dbReference type="Pfam" id="PF17921">
    <property type="entry name" value="Integrase_H2C2"/>
    <property type="match status" value="1"/>
</dbReference>
<dbReference type="CDD" id="cd09274">
    <property type="entry name" value="RNase_HI_RT_Ty3"/>
    <property type="match status" value="1"/>
</dbReference>
<feature type="domain" description="CCHC-type" evidence="10">
    <location>
        <begin position="275"/>
        <end position="288"/>
    </location>
</feature>